<feature type="coiled-coil region" evidence="1">
    <location>
        <begin position="61"/>
        <end position="88"/>
    </location>
</feature>
<dbReference type="EMBL" id="GG704967">
    <property type="protein sequence ID" value="EEY95672.1"/>
    <property type="molecule type" value="Genomic_DNA"/>
</dbReference>
<feature type="transmembrane region" description="Helical" evidence="3">
    <location>
        <begin position="28"/>
        <end position="47"/>
    </location>
</feature>
<dbReference type="InterPro" id="IPR046703">
    <property type="entry name" value="DUF6776"/>
</dbReference>
<accession>D0SE12</accession>
<dbReference type="HOGENOM" id="CLU_088932_0_0_6"/>
<name>D0SE12_ACIJO</name>
<feature type="region of interest" description="Disordered" evidence="2">
    <location>
        <begin position="1"/>
        <end position="21"/>
    </location>
</feature>
<dbReference type="Pfam" id="PF20567">
    <property type="entry name" value="DUF6776"/>
    <property type="match status" value="1"/>
</dbReference>
<protein>
    <submittedName>
        <fullName evidence="4">Uncharacterized protein</fullName>
    </submittedName>
</protein>
<keyword evidence="3" id="KW-0472">Membrane</keyword>
<evidence type="ECO:0000313" key="5">
    <source>
        <dbReference type="Proteomes" id="UP000012047"/>
    </source>
</evidence>
<dbReference type="Proteomes" id="UP000012047">
    <property type="component" value="Unassembled WGS sequence"/>
</dbReference>
<dbReference type="AlphaFoldDB" id="D0SE12"/>
<keyword evidence="1" id="KW-0175">Coiled coil</keyword>
<evidence type="ECO:0000256" key="3">
    <source>
        <dbReference type="SAM" id="Phobius"/>
    </source>
</evidence>
<gene>
    <name evidence="4" type="ORF">HMPREF0016_02085</name>
</gene>
<reference evidence="5" key="1">
    <citation type="journal article" date="2012" name="PLoS ONE">
        <title>The success of Acinetobacter species; genetic, metabolic and virulence attributes.</title>
        <authorList>
            <person name="Peleg A.Y."/>
            <person name="de Breij A."/>
            <person name="Adams M.D."/>
            <person name="Cerqueira G.M."/>
            <person name="Mocali S."/>
            <person name="Galardini M."/>
            <person name="Nibbering P.H."/>
            <person name="Earl A.M."/>
            <person name="Ward D.V."/>
            <person name="Paterson D.L."/>
            <person name="Seifert H."/>
            <person name="Dijkshoorn L."/>
        </authorList>
    </citation>
    <scope>NUCLEOTIDE SEQUENCE [LARGE SCALE GENOMIC DNA]</scope>
    <source>
        <strain evidence="5">SH046</strain>
    </source>
</reference>
<evidence type="ECO:0000313" key="4">
    <source>
        <dbReference type="EMBL" id="EEY95672.1"/>
    </source>
</evidence>
<feature type="compositionally biased region" description="Polar residues" evidence="2">
    <location>
        <begin position="1"/>
        <end position="15"/>
    </location>
</feature>
<evidence type="ECO:0000256" key="2">
    <source>
        <dbReference type="SAM" id="MobiDB-lite"/>
    </source>
</evidence>
<sequence>MTMPNTDTNMTSQQPEPAKPFLQTNKPLAIGAVILMVASGLLGYTVGHRQGLTVVGFDADAEQLVEVVQKQKTSLDALNKNYNAAVQERDVAVTNSNELYLSLQKALDQQAQSETTAVIYREVLRQRGGIPLAVQHIAIKPLPENAFEYQLDLVQVSPSKRAASGTVELRLIRGTEVLVVPLEDKNFNFENYERLTGRWTMPKGFTPQFIEVRLTGSTPVTRRFSWSRGEAVESQSAFVSEIPQAEANAQ</sequence>
<proteinExistence type="predicted"/>
<keyword evidence="3" id="KW-1133">Transmembrane helix</keyword>
<organism evidence="4 5">
    <name type="scientific">Acinetobacter johnsonii SH046</name>
    <dbReference type="NCBI Taxonomy" id="575586"/>
    <lineage>
        <taxon>Bacteria</taxon>
        <taxon>Pseudomonadati</taxon>
        <taxon>Pseudomonadota</taxon>
        <taxon>Gammaproteobacteria</taxon>
        <taxon>Moraxellales</taxon>
        <taxon>Moraxellaceae</taxon>
        <taxon>Acinetobacter</taxon>
    </lineage>
</organism>
<dbReference type="eggNOG" id="ENOG502ZR92">
    <property type="taxonomic scope" value="Bacteria"/>
</dbReference>
<keyword evidence="3" id="KW-0812">Transmembrane</keyword>
<evidence type="ECO:0000256" key="1">
    <source>
        <dbReference type="SAM" id="Coils"/>
    </source>
</evidence>